<dbReference type="GO" id="GO:0005634">
    <property type="term" value="C:nucleus"/>
    <property type="evidence" value="ECO:0007669"/>
    <property type="project" value="UniProtKB-SubCell"/>
</dbReference>
<keyword evidence="2" id="KW-0479">Metal-binding</keyword>
<evidence type="ECO:0000313" key="11">
    <source>
        <dbReference type="Proteomes" id="UP001321473"/>
    </source>
</evidence>
<dbReference type="Proteomes" id="UP001321473">
    <property type="component" value="Unassembled WGS sequence"/>
</dbReference>
<protein>
    <recommendedName>
        <fullName evidence="9">C2H2-type domain-containing protein</fullName>
    </recommendedName>
</protein>
<feature type="region of interest" description="Disordered" evidence="8">
    <location>
        <begin position="61"/>
        <end position="123"/>
    </location>
</feature>
<dbReference type="SMART" id="SM00355">
    <property type="entry name" value="ZnF_C2H2"/>
    <property type="match status" value="4"/>
</dbReference>
<dbReference type="GO" id="GO:0008270">
    <property type="term" value="F:zinc ion binding"/>
    <property type="evidence" value="ECO:0007669"/>
    <property type="project" value="UniProtKB-KW"/>
</dbReference>
<keyword evidence="4 7" id="KW-0863">Zinc-finger</keyword>
<dbReference type="PANTHER" id="PTHR16515">
    <property type="entry name" value="PR DOMAIN ZINC FINGER PROTEIN"/>
    <property type="match status" value="1"/>
</dbReference>
<evidence type="ECO:0000256" key="3">
    <source>
        <dbReference type="ARBA" id="ARBA00022737"/>
    </source>
</evidence>
<feature type="domain" description="C2H2-type" evidence="9">
    <location>
        <begin position="153"/>
        <end position="180"/>
    </location>
</feature>
<dbReference type="PANTHER" id="PTHR16515:SF49">
    <property type="entry name" value="GASTRULA ZINC FINGER PROTEIN XLCGF49.1-LIKE-RELATED"/>
    <property type="match status" value="1"/>
</dbReference>
<keyword evidence="11" id="KW-1185">Reference proteome</keyword>
<gene>
    <name evidence="10" type="ORF">V5799_024035</name>
</gene>
<feature type="domain" description="C2H2-type" evidence="9">
    <location>
        <begin position="124"/>
        <end position="152"/>
    </location>
</feature>
<keyword evidence="3" id="KW-0677">Repeat</keyword>
<dbReference type="EMBL" id="JARKHS020017931">
    <property type="protein sequence ID" value="KAK8772717.1"/>
    <property type="molecule type" value="Genomic_DNA"/>
</dbReference>
<keyword evidence="5" id="KW-0862">Zinc</keyword>
<comment type="subcellular location">
    <subcellularLocation>
        <location evidence="1">Nucleus</location>
    </subcellularLocation>
</comment>
<evidence type="ECO:0000259" key="9">
    <source>
        <dbReference type="PROSITE" id="PS50157"/>
    </source>
</evidence>
<evidence type="ECO:0000256" key="2">
    <source>
        <dbReference type="ARBA" id="ARBA00022723"/>
    </source>
</evidence>
<evidence type="ECO:0000256" key="4">
    <source>
        <dbReference type="ARBA" id="ARBA00022771"/>
    </source>
</evidence>
<evidence type="ECO:0000256" key="5">
    <source>
        <dbReference type="ARBA" id="ARBA00022833"/>
    </source>
</evidence>
<dbReference type="SUPFAM" id="SSF57667">
    <property type="entry name" value="beta-beta-alpha zinc fingers"/>
    <property type="match status" value="2"/>
</dbReference>
<proteinExistence type="predicted"/>
<organism evidence="10 11">
    <name type="scientific">Amblyomma americanum</name>
    <name type="common">Lone star tick</name>
    <dbReference type="NCBI Taxonomy" id="6943"/>
    <lineage>
        <taxon>Eukaryota</taxon>
        <taxon>Metazoa</taxon>
        <taxon>Ecdysozoa</taxon>
        <taxon>Arthropoda</taxon>
        <taxon>Chelicerata</taxon>
        <taxon>Arachnida</taxon>
        <taxon>Acari</taxon>
        <taxon>Parasitiformes</taxon>
        <taxon>Ixodida</taxon>
        <taxon>Ixodoidea</taxon>
        <taxon>Ixodidae</taxon>
        <taxon>Amblyomminae</taxon>
        <taxon>Amblyomma</taxon>
    </lineage>
</organism>
<dbReference type="AlphaFoldDB" id="A0AAQ4ED54"/>
<dbReference type="PROSITE" id="PS00028">
    <property type="entry name" value="ZINC_FINGER_C2H2_1"/>
    <property type="match status" value="3"/>
</dbReference>
<evidence type="ECO:0000313" key="10">
    <source>
        <dbReference type="EMBL" id="KAK8772717.1"/>
    </source>
</evidence>
<dbReference type="InterPro" id="IPR036236">
    <property type="entry name" value="Znf_C2H2_sf"/>
</dbReference>
<accession>A0AAQ4ED54</accession>
<dbReference type="Gene3D" id="3.30.160.60">
    <property type="entry name" value="Classic Zinc Finger"/>
    <property type="match status" value="3"/>
</dbReference>
<dbReference type="PROSITE" id="PS50157">
    <property type="entry name" value="ZINC_FINGER_C2H2_2"/>
    <property type="match status" value="4"/>
</dbReference>
<sequence length="258" mass="28624">MRVLHFALSFDAVVEHSNPPAAPSNGHASAGPTGTMVALAPSTHFRVHYVPLWRVKLEPVEQQNSQQAEKHASPSVAGTVMSRSVAPAHDSEDRKPGHLQNEPSSDGINTLGEEDSSSKKESPYKCAVCPKSFQEPAMLASHLTVLRTEEKRHKCHLCTKSFHKGRDLRTHLLGHEGRKPFHCHLCPAKFVARNYLADHLQRHKSTKRFKCDLCPKSFLRPGHLAQHIARYHACASEDTVGDCKVIVKRLLSDSQASM</sequence>
<evidence type="ECO:0000256" key="7">
    <source>
        <dbReference type="PROSITE-ProRule" id="PRU00042"/>
    </source>
</evidence>
<evidence type="ECO:0000256" key="8">
    <source>
        <dbReference type="SAM" id="MobiDB-lite"/>
    </source>
</evidence>
<keyword evidence="6" id="KW-0539">Nucleus</keyword>
<dbReference type="InterPro" id="IPR013087">
    <property type="entry name" value="Znf_C2H2_type"/>
</dbReference>
<reference evidence="10 11" key="1">
    <citation type="journal article" date="2023" name="Arcadia Sci">
        <title>De novo assembly of a long-read Amblyomma americanum tick genome.</title>
        <authorList>
            <person name="Chou S."/>
            <person name="Poskanzer K.E."/>
            <person name="Rollins M."/>
            <person name="Thuy-Boun P.S."/>
        </authorList>
    </citation>
    <scope>NUCLEOTIDE SEQUENCE [LARGE SCALE GENOMIC DNA]</scope>
    <source>
        <strain evidence="10">F_SG_1</strain>
        <tissue evidence="10">Salivary glands</tissue>
    </source>
</reference>
<comment type="caution">
    <text evidence="10">The sequence shown here is derived from an EMBL/GenBank/DDBJ whole genome shotgun (WGS) entry which is preliminary data.</text>
</comment>
<evidence type="ECO:0000256" key="1">
    <source>
        <dbReference type="ARBA" id="ARBA00004123"/>
    </source>
</evidence>
<dbReference type="InterPro" id="IPR050331">
    <property type="entry name" value="Zinc_finger"/>
</dbReference>
<dbReference type="GO" id="GO:0010468">
    <property type="term" value="P:regulation of gene expression"/>
    <property type="evidence" value="ECO:0007669"/>
    <property type="project" value="TreeGrafter"/>
</dbReference>
<name>A0AAQ4ED54_AMBAM</name>
<dbReference type="Pfam" id="PF00096">
    <property type="entry name" value="zf-C2H2"/>
    <property type="match status" value="1"/>
</dbReference>
<feature type="domain" description="C2H2-type" evidence="9">
    <location>
        <begin position="209"/>
        <end position="237"/>
    </location>
</feature>
<feature type="domain" description="C2H2-type" evidence="9">
    <location>
        <begin position="181"/>
        <end position="208"/>
    </location>
</feature>
<evidence type="ECO:0000256" key="6">
    <source>
        <dbReference type="ARBA" id="ARBA00023242"/>
    </source>
</evidence>